<evidence type="ECO:0000313" key="1">
    <source>
        <dbReference type="EMBL" id="KAI0088702.1"/>
    </source>
</evidence>
<sequence length="323" mass="36248">MDNPIVQRVGAAAQEVLKARVESFDADFTGYDWNSLASTIVQEPTDGWWQITLERFAYVDGQGNFIKEEDAPTLPGAQPAFFLNCEHKSIIRLMEQVYGLPNSETVLRFIKRAMVTPMPGLSPGLPRLLQITIKLSHHRDVIAPFLDSLPAPFEWLIETPQLASAVGDMLDQRMQGKYASFMGAAEIAKTEGNRAFNAKEFKTAIDEYTKAIDRAWDAASSRQGTEDRKIAHRFMAVCYANRAAVYLLPGDESDVKKALEDCQNAERYNPDYAKGYYRQAKAHEALGDIQQAQETLRRALSRPELATDKTLLSLLNELDVQLD</sequence>
<protein>
    <submittedName>
        <fullName evidence="1">Uncharacterized protein</fullName>
    </submittedName>
</protein>
<proteinExistence type="predicted"/>
<accession>A0ACB8U2W2</accession>
<evidence type="ECO:0000313" key="2">
    <source>
        <dbReference type="Proteomes" id="UP001055072"/>
    </source>
</evidence>
<gene>
    <name evidence="1" type="ORF">BDY19DRAFT_890733</name>
</gene>
<comment type="caution">
    <text evidence="1">The sequence shown here is derived from an EMBL/GenBank/DDBJ whole genome shotgun (WGS) entry which is preliminary data.</text>
</comment>
<keyword evidence="2" id="KW-1185">Reference proteome</keyword>
<name>A0ACB8U2W2_9APHY</name>
<organism evidence="1 2">
    <name type="scientific">Irpex rosettiformis</name>
    <dbReference type="NCBI Taxonomy" id="378272"/>
    <lineage>
        <taxon>Eukaryota</taxon>
        <taxon>Fungi</taxon>
        <taxon>Dikarya</taxon>
        <taxon>Basidiomycota</taxon>
        <taxon>Agaricomycotina</taxon>
        <taxon>Agaricomycetes</taxon>
        <taxon>Polyporales</taxon>
        <taxon>Irpicaceae</taxon>
        <taxon>Irpex</taxon>
    </lineage>
</organism>
<dbReference type="EMBL" id="MU274913">
    <property type="protein sequence ID" value="KAI0088702.1"/>
    <property type="molecule type" value="Genomic_DNA"/>
</dbReference>
<dbReference type="Proteomes" id="UP001055072">
    <property type="component" value="Unassembled WGS sequence"/>
</dbReference>
<reference evidence="1" key="1">
    <citation type="journal article" date="2021" name="Environ. Microbiol.">
        <title>Gene family expansions and transcriptome signatures uncover fungal adaptations to wood decay.</title>
        <authorList>
            <person name="Hage H."/>
            <person name="Miyauchi S."/>
            <person name="Viragh M."/>
            <person name="Drula E."/>
            <person name="Min B."/>
            <person name="Chaduli D."/>
            <person name="Navarro D."/>
            <person name="Favel A."/>
            <person name="Norest M."/>
            <person name="Lesage-Meessen L."/>
            <person name="Balint B."/>
            <person name="Merenyi Z."/>
            <person name="de Eugenio L."/>
            <person name="Morin E."/>
            <person name="Martinez A.T."/>
            <person name="Baldrian P."/>
            <person name="Stursova M."/>
            <person name="Martinez M.J."/>
            <person name="Novotny C."/>
            <person name="Magnuson J.K."/>
            <person name="Spatafora J.W."/>
            <person name="Maurice S."/>
            <person name="Pangilinan J."/>
            <person name="Andreopoulos W."/>
            <person name="LaButti K."/>
            <person name="Hundley H."/>
            <person name="Na H."/>
            <person name="Kuo A."/>
            <person name="Barry K."/>
            <person name="Lipzen A."/>
            <person name="Henrissat B."/>
            <person name="Riley R."/>
            <person name="Ahrendt S."/>
            <person name="Nagy L.G."/>
            <person name="Grigoriev I.V."/>
            <person name="Martin F."/>
            <person name="Rosso M.N."/>
        </authorList>
    </citation>
    <scope>NUCLEOTIDE SEQUENCE</scope>
    <source>
        <strain evidence="1">CBS 384.51</strain>
    </source>
</reference>